<proteinExistence type="predicted"/>
<keyword evidence="3" id="KW-1185">Reference proteome</keyword>
<feature type="transmembrane region" description="Helical" evidence="1">
    <location>
        <begin position="167"/>
        <end position="188"/>
    </location>
</feature>
<dbReference type="Proteomes" id="UP000001847">
    <property type="component" value="Chromosome I"/>
</dbReference>
<dbReference type="KEGG" id="lbi:LEPBI_I0153"/>
<name>B0SJZ2_LEPBP</name>
<dbReference type="EMBL" id="CP000786">
    <property type="protein sequence ID" value="ABZ96298.1"/>
    <property type="molecule type" value="Genomic_DNA"/>
</dbReference>
<gene>
    <name evidence="2" type="ordered locus">LEPBI_I0153</name>
</gene>
<accession>B0SJZ2</accession>
<keyword evidence="1" id="KW-0812">Transmembrane</keyword>
<keyword evidence="1" id="KW-0472">Membrane</keyword>
<dbReference type="AlphaFoldDB" id="B0SJZ2"/>
<evidence type="ECO:0000256" key="1">
    <source>
        <dbReference type="SAM" id="Phobius"/>
    </source>
</evidence>
<protein>
    <submittedName>
        <fullName evidence="2">Uncharacterized protein</fullName>
    </submittedName>
</protein>
<feature type="transmembrane region" description="Helical" evidence="1">
    <location>
        <begin position="194"/>
        <end position="214"/>
    </location>
</feature>
<evidence type="ECO:0000313" key="3">
    <source>
        <dbReference type="Proteomes" id="UP000001847"/>
    </source>
</evidence>
<dbReference type="STRING" id="456481.LEPBI_I0153"/>
<keyword evidence="1" id="KW-1133">Transmembrane helix</keyword>
<evidence type="ECO:0000313" key="2">
    <source>
        <dbReference type="EMBL" id="ABZ96298.1"/>
    </source>
</evidence>
<sequence length="234" mass="26006">MGKLECMRVFSQILVPMITFSLVFGPLYGQTKEGFYDTNNYDLRNIPNSDPESNVLKDVTLPPKFETPILATPKNAKTQYSGIDSIPGAGALLNSRTPSNSSQNAMNPYSLTNAQNSPINPLTGEINEQALQNQLQKSRTKQELKKKQKEEFDEDAIYEETKFRRGYIIFFLTFPFAFGASVAVASAFLVEKTIVGSIIIIGGSTGLSGANVYVDQQRLEEHREKKKQLADVKP</sequence>
<dbReference type="HOGENOM" id="CLU_1183863_0_0_12"/>
<organism evidence="2 3">
    <name type="scientific">Leptospira biflexa serovar Patoc (strain Patoc 1 / ATCC 23582 / Paris)</name>
    <dbReference type="NCBI Taxonomy" id="456481"/>
    <lineage>
        <taxon>Bacteria</taxon>
        <taxon>Pseudomonadati</taxon>
        <taxon>Spirochaetota</taxon>
        <taxon>Spirochaetia</taxon>
        <taxon>Leptospirales</taxon>
        <taxon>Leptospiraceae</taxon>
        <taxon>Leptospira</taxon>
    </lineage>
</organism>
<reference evidence="2 3" key="1">
    <citation type="journal article" date="2008" name="PLoS ONE">
        <title>Genome sequence of the saprophyte Leptospira biflexa provides insights into the evolution of Leptospira and the pathogenesis of leptospirosis.</title>
        <authorList>
            <person name="Picardeau M."/>
            <person name="Bulach D.M."/>
            <person name="Bouchier C."/>
            <person name="Zuerner R.L."/>
            <person name="Zidane N."/>
            <person name="Wilson P.J."/>
            <person name="Creno S."/>
            <person name="Kuczek E.S."/>
            <person name="Bommezzadri S."/>
            <person name="Davis J.C."/>
            <person name="McGrath A."/>
            <person name="Johnson M.J."/>
            <person name="Boursaux-Eude C."/>
            <person name="Seemann T."/>
            <person name="Rouy Z."/>
            <person name="Coppel R.L."/>
            <person name="Rood J.I."/>
            <person name="Lajus A."/>
            <person name="Davies J.K."/>
            <person name="Medigue C."/>
            <person name="Adler B."/>
        </authorList>
    </citation>
    <scope>NUCLEOTIDE SEQUENCE [LARGE SCALE GENOMIC DNA]</scope>
    <source>
        <strain evidence="3">Patoc 1 / ATCC 23582 / Paris</strain>
    </source>
</reference>